<dbReference type="PROSITE" id="PS00028">
    <property type="entry name" value="ZINC_FINGER_C2H2_1"/>
    <property type="match status" value="1"/>
</dbReference>
<feature type="compositionally biased region" description="Basic and acidic residues" evidence="4">
    <location>
        <begin position="797"/>
        <end position="809"/>
    </location>
</feature>
<feature type="region of interest" description="Disordered" evidence="4">
    <location>
        <begin position="321"/>
        <end position="344"/>
    </location>
</feature>
<evidence type="ECO:0000313" key="7">
    <source>
        <dbReference type="RefSeq" id="XP_028279817.1"/>
    </source>
</evidence>
<dbReference type="GO" id="GO:0008270">
    <property type="term" value="F:zinc ion binding"/>
    <property type="evidence" value="ECO:0007669"/>
    <property type="project" value="UniProtKB-KW"/>
</dbReference>
<dbReference type="GO" id="GO:0005634">
    <property type="term" value="C:nucleus"/>
    <property type="evidence" value="ECO:0007669"/>
    <property type="project" value="TreeGrafter"/>
</dbReference>
<dbReference type="RefSeq" id="XP_028279817.1">
    <property type="nucleotide sequence ID" value="XM_028424016.1"/>
</dbReference>
<dbReference type="InterPro" id="IPR052445">
    <property type="entry name" value="ZnF-G_patch_domain"/>
</dbReference>
<protein>
    <submittedName>
        <fullName evidence="7">G patch domain-containing protein 8-like</fullName>
    </submittedName>
</protein>
<feature type="region of interest" description="Disordered" evidence="4">
    <location>
        <begin position="444"/>
        <end position="515"/>
    </location>
</feature>
<feature type="region of interest" description="Disordered" evidence="4">
    <location>
        <begin position="776"/>
        <end position="809"/>
    </location>
</feature>
<dbReference type="GeneID" id="114447628"/>
<dbReference type="InterPro" id="IPR013087">
    <property type="entry name" value="Znf_C2H2_type"/>
</dbReference>
<dbReference type="PANTHER" id="PTHR17614">
    <property type="entry name" value="ZINC FINGER-CONTAINING"/>
    <property type="match status" value="1"/>
</dbReference>
<dbReference type="SUPFAM" id="SSF57667">
    <property type="entry name" value="beta-beta-alpha zinc fingers"/>
    <property type="match status" value="1"/>
</dbReference>
<feature type="compositionally biased region" description="Polar residues" evidence="4">
    <location>
        <begin position="743"/>
        <end position="755"/>
    </location>
</feature>
<dbReference type="PANTHER" id="PTHR17614:SF13">
    <property type="entry name" value="ZINC FINGER PROTEIN 804A"/>
    <property type="match status" value="1"/>
</dbReference>
<keyword evidence="6" id="KW-1185">Reference proteome</keyword>
<evidence type="ECO:0000259" key="5">
    <source>
        <dbReference type="PROSITE" id="PS00028"/>
    </source>
</evidence>
<dbReference type="OrthoDB" id="4822at2759"/>
<feature type="region of interest" description="Disordered" evidence="4">
    <location>
        <begin position="654"/>
        <end position="755"/>
    </location>
</feature>
<dbReference type="AlphaFoldDB" id="A0A6P7JSI6"/>
<keyword evidence="3" id="KW-0862">Zinc</keyword>
<feature type="region of interest" description="Disordered" evidence="4">
    <location>
        <begin position="93"/>
        <end position="126"/>
    </location>
</feature>
<dbReference type="Proteomes" id="UP000515145">
    <property type="component" value="Chromosome 15"/>
</dbReference>
<feature type="domain" description="C2H2-type" evidence="5">
    <location>
        <begin position="46"/>
        <end position="68"/>
    </location>
</feature>
<proteinExistence type="predicted"/>
<gene>
    <name evidence="7" type="primary">LOC114447628</name>
</gene>
<feature type="compositionally biased region" description="Basic residues" evidence="4">
    <location>
        <begin position="702"/>
        <end position="713"/>
    </location>
</feature>
<sequence length="862" mass="94034">MACYYIVISSTHLRDGQLRSIKGVFRGPIGTNGQRNTEEGDSRFYCELCDKQYVRHQQYDNHINSYDHHHKQRLKELKQREFYRALACRRQRRRREERKEERARRRTHQHEERRTGECAPGSGPMFRSTTVAVEPASQSIRPEFVQSWADMHPSSATLGTKAETSRIQPFLPLDPTLETLSNAQWACNKMDTSARAADTPILNNPHLDYNHLNSSIKSSPVNKLPWAQCYLNNPITPNNMPTSATNLAPTSSIFNKTTAPGFTTPTITNTAGINSSRAARGASDVQSRVRPVSFSLPKRSCVLLHQSAAVFIQAGQGSDVSGKQEAKNLGEKAADQQLKSPQSADEGVVSVDHWDTGNQCSLDSKAAIQHSKAGAIVSTERGTAGFCGPEAQVPLCNRNVIGVEDSIISGKGAQLSLCKDNGTGAEVGSVSGTGAHFYLNSGSSDSVSPDSACRNHTSQELTGTKETTKPVSSDLNETKESSTQTQPKESNSSLSTEAKESTPAPRSRPKEPFCQVLSRDGSRVLLWPTEMVSYTKTSPSISYSVNPLLYDFRAHNRAREGGEEKKEGLVERRERIKPSVIKQPDCQQRQEDTEGGREVKIDEREEDEGGLAGNPMELVAHCSGSAAVPDRSGCHDESALKFVPVSVECHHTPTLGLQNAGRRRRKRRGGADALSEEVMQNGAAAAASQRKRGLPETDSTPRKKRKRGRRQTRRVVGGAASDGVGEASCPQDLTETPEPHENGTLSDSGSTPECCSTPDTFTDNCSCDDVKGSTGGEEKATCSGQTPLSDCPACDTPTDHSQADEKDHKGNDTMISLMTLTLTIVKKKSVTINNRQLRHTFINADSVMLRLFRGVNGKGVTM</sequence>
<evidence type="ECO:0000256" key="1">
    <source>
        <dbReference type="ARBA" id="ARBA00022723"/>
    </source>
</evidence>
<evidence type="ECO:0000313" key="6">
    <source>
        <dbReference type="Proteomes" id="UP000515145"/>
    </source>
</evidence>
<evidence type="ECO:0000256" key="2">
    <source>
        <dbReference type="ARBA" id="ARBA00022771"/>
    </source>
</evidence>
<organism evidence="6 7">
    <name type="scientific">Parambassis ranga</name>
    <name type="common">Indian glassy fish</name>
    <dbReference type="NCBI Taxonomy" id="210632"/>
    <lineage>
        <taxon>Eukaryota</taxon>
        <taxon>Metazoa</taxon>
        <taxon>Chordata</taxon>
        <taxon>Craniata</taxon>
        <taxon>Vertebrata</taxon>
        <taxon>Euteleostomi</taxon>
        <taxon>Actinopterygii</taxon>
        <taxon>Neopterygii</taxon>
        <taxon>Teleostei</taxon>
        <taxon>Neoteleostei</taxon>
        <taxon>Acanthomorphata</taxon>
        <taxon>Ovalentaria</taxon>
        <taxon>Ambassidae</taxon>
        <taxon>Parambassis</taxon>
    </lineage>
</organism>
<keyword evidence="2" id="KW-0863">Zinc-finger</keyword>
<feature type="compositionally biased region" description="Basic and acidic residues" evidence="4">
    <location>
        <begin position="322"/>
        <end position="334"/>
    </location>
</feature>
<feature type="compositionally biased region" description="Polar residues" evidence="4">
    <location>
        <begin position="454"/>
        <end position="496"/>
    </location>
</feature>
<accession>A0A6P7JSI6</accession>
<reference evidence="7" key="1">
    <citation type="submission" date="2025-08" db="UniProtKB">
        <authorList>
            <consortium name="RefSeq"/>
        </authorList>
    </citation>
    <scope>IDENTIFICATION</scope>
</reference>
<name>A0A6P7JSI6_9TELE</name>
<evidence type="ECO:0000256" key="3">
    <source>
        <dbReference type="ARBA" id="ARBA00022833"/>
    </source>
</evidence>
<dbReference type="InterPro" id="IPR036236">
    <property type="entry name" value="Znf_C2H2_sf"/>
</dbReference>
<keyword evidence="1" id="KW-0479">Metal-binding</keyword>
<evidence type="ECO:0000256" key="4">
    <source>
        <dbReference type="SAM" id="MobiDB-lite"/>
    </source>
</evidence>
<feature type="compositionally biased region" description="Basic and acidic residues" evidence="4">
    <location>
        <begin position="97"/>
        <end position="116"/>
    </location>
</feature>
<dbReference type="InParanoid" id="A0A6P7JSI6"/>